<evidence type="ECO:0000313" key="4">
    <source>
        <dbReference type="Proteomes" id="UP000632849"/>
    </source>
</evidence>
<reference evidence="3" key="2">
    <citation type="submission" date="2020-09" db="EMBL/GenBank/DDBJ databases">
        <authorList>
            <person name="Sun Q."/>
            <person name="Ohkuma M."/>
        </authorList>
    </citation>
    <scope>NUCLEOTIDE SEQUENCE</scope>
    <source>
        <strain evidence="3">JCM 4122</strain>
    </source>
</reference>
<dbReference type="InterPro" id="IPR037883">
    <property type="entry name" value="Knr4/Smi1-like_sf"/>
</dbReference>
<sequence>MSDAPRGSAHEEAAAGRAAAGYVAAFAGLFGPPPEEPAIPVDWDAVEAWLGRRLPADYKAVATVYGPLDLGERLWLQTPYARDRAGFDYGHFVEESRRMAPGVLPFAETRASDVLFWDTTASDDPDAWPVVVHSAERERKGDDPWIRLGVPLLPALALLVDEGLRTTLARSGLAGESAGPWTPPPRRPEPTPAQRAALTGGGTGLDTLTVLVPPPAEPYLGERDWDWVHERLGTRLPTAYRRFAEAYGGGLWRDWLRVSLPLGAGEYDLVPWGHWYGDNYRNLRASHPDRHPLAAWPEPGGFLPFASSLDGDQLGWLTEGDDPDAWPLIVDPRHARVGPPLTGTLTGVLLSWLRGELDVEGLPRLLYPHEDPMDLVAHEPRKAPGARS</sequence>
<dbReference type="EMBL" id="BNBE01000001">
    <property type="protein sequence ID" value="GHF94399.1"/>
    <property type="molecule type" value="Genomic_DNA"/>
</dbReference>
<dbReference type="GeneID" id="95660245"/>
<evidence type="ECO:0000313" key="3">
    <source>
        <dbReference type="EMBL" id="GHF94399.1"/>
    </source>
</evidence>
<keyword evidence="4" id="KW-1185">Reference proteome</keyword>
<dbReference type="Proteomes" id="UP000632849">
    <property type="component" value="Unassembled WGS sequence"/>
</dbReference>
<proteinExistence type="predicted"/>
<dbReference type="SMART" id="SM00860">
    <property type="entry name" value="SMI1_KNR4"/>
    <property type="match status" value="2"/>
</dbReference>
<name>A0A919BJI4_STRFL</name>
<dbReference type="AlphaFoldDB" id="A0A919BJI4"/>
<feature type="domain" description="Knr4/Smi1-like" evidence="2">
    <location>
        <begin position="37"/>
        <end position="162"/>
    </location>
</feature>
<organism evidence="3 4">
    <name type="scientific">Streptomyces filamentosus</name>
    <name type="common">Streptomyces roseosporus</name>
    <dbReference type="NCBI Taxonomy" id="67294"/>
    <lineage>
        <taxon>Bacteria</taxon>
        <taxon>Bacillati</taxon>
        <taxon>Actinomycetota</taxon>
        <taxon>Actinomycetes</taxon>
        <taxon>Kitasatosporales</taxon>
        <taxon>Streptomycetaceae</taxon>
        <taxon>Streptomyces</taxon>
    </lineage>
</organism>
<gene>
    <name evidence="3" type="ORF">GCM10017667_25610</name>
</gene>
<accession>A0A919BJI4</accession>
<comment type="caution">
    <text evidence="3">The sequence shown here is derived from an EMBL/GenBank/DDBJ whole genome shotgun (WGS) entry which is preliminary data.</text>
</comment>
<reference evidence="3" key="1">
    <citation type="journal article" date="2014" name="Int. J. Syst. Evol. Microbiol.">
        <title>Complete genome sequence of Corynebacterium casei LMG S-19264T (=DSM 44701T), isolated from a smear-ripened cheese.</title>
        <authorList>
            <consortium name="US DOE Joint Genome Institute (JGI-PGF)"/>
            <person name="Walter F."/>
            <person name="Albersmeier A."/>
            <person name="Kalinowski J."/>
            <person name="Ruckert C."/>
        </authorList>
    </citation>
    <scope>NUCLEOTIDE SEQUENCE</scope>
    <source>
        <strain evidence="3">JCM 4122</strain>
    </source>
</reference>
<evidence type="ECO:0000256" key="1">
    <source>
        <dbReference type="SAM" id="MobiDB-lite"/>
    </source>
</evidence>
<dbReference type="SUPFAM" id="SSF160631">
    <property type="entry name" value="SMI1/KNR4-like"/>
    <property type="match status" value="2"/>
</dbReference>
<evidence type="ECO:0000259" key="2">
    <source>
        <dbReference type="SMART" id="SM00860"/>
    </source>
</evidence>
<feature type="domain" description="Knr4/Smi1-like" evidence="2">
    <location>
        <begin position="219"/>
        <end position="355"/>
    </location>
</feature>
<dbReference type="InterPro" id="IPR018958">
    <property type="entry name" value="Knr4/Smi1-like_dom"/>
</dbReference>
<feature type="region of interest" description="Disordered" evidence="1">
    <location>
        <begin position="171"/>
        <end position="208"/>
    </location>
</feature>
<protein>
    <recommendedName>
        <fullName evidence="2">Knr4/Smi1-like domain-containing protein</fullName>
    </recommendedName>
</protein>
<dbReference type="RefSeq" id="WP_150229457.1">
    <property type="nucleotide sequence ID" value="NZ_BNBE01000001.1"/>
</dbReference>